<organism evidence="2 3">
    <name type="scientific">Folsomia candida</name>
    <name type="common">Springtail</name>
    <dbReference type="NCBI Taxonomy" id="158441"/>
    <lineage>
        <taxon>Eukaryota</taxon>
        <taxon>Metazoa</taxon>
        <taxon>Ecdysozoa</taxon>
        <taxon>Arthropoda</taxon>
        <taxon>Hexapoda</taxon>
        <taxon>Collembola</taxon>
        <taxon>Entomobryomorpha</taxon>
        <taxon>Isotomoidea</taxon>
        <taxon>Isotomidae</taxon>
        <taxon>Proisotominae</taxon>
        <taxon>Folsomia</taxon>
    </lineage>
</organism>
<name>A0A226EV38_FOLCA</name>
<keyword evidence="3" id="KW-1185">Reference proteome</keyword>
<dbReference type="Proteomes" id="UP000198287">
    <property type="component" value="Unassembled WGS sequence"/>
</dbReference>
<keyword evidence="1" id="KW-1133">Transmembrane helix</keyword>
<accession>A0A226EV38</accession>
<keyword evidence="1" id="KW-0472">Membrane</keyword>
<sequence length="161" mass="18354">MIRNGHNKEECIHLYRSMQILEKIFNDFVRERVLPAILFCTPAVQVVGMYVGINLQSEIAMPGFLVFPLIGVDAAVCNILVVTMASWIYKRSQKLILLLKKRAARIPSQKALIKRQIRSCSEMRVKFGSNFIDRGTPLVIQNFCINQTMTLTLITAKRDIV</sequence>
<evidence type="ECO:0000313" key="2">
    <source>
        <dbReference type="EMBL" id="OXA61399.1"/>
    </source>
</evidence>
<protein>
    <submittedName>
        <fullName evidence="2">Light-independent protochlorophyllide reductase subunit B</fullName>
    </submittedName>
</protein>
<reference evidence="2 3" key="1">
    <citation type="submission" date="2015-12" db="EMBL/GenBank/DDBJ databases">
        <title>The genome of Folsomia candida.</title>
        <authorList>
            <person name="Faddeeva A."/>
            <person name="Derks M.F."/>
            <person name="Anvar Y."/>
            <person name="Smit S."/>
            <person name="Van Straalen N."/>
            <person name="Roelofs D."/>
        </authorList>
    </citation>
    <scope>NUCLEOTIDE SEQUENCE [LARGE SCALE GENOMIC DNA]</scope>
    <source>
        <strain evidence="2 3">VU population</strain>
        <tissue evidence="2">Whole body</tissue>
    </source>
</reference>
<evidence type="ECO:0000313" key="3">
    <source>
        <dbReference type="Proteomes" id="UP000198287"/>
    </source>
</evidence>
<keyword evidence="1" id="KW-0812">Transmembrane</keyword>
<proteinExistence type="predicted"/>
<feature type="transmembrane region" description="Helical" evidence="1">
    <location>
        <begin position="33"/>
        <end position="53"/>
    </location>
</feature>
<comment type="caution">
    <text evidence="2">The sequence shown here is derived from an EMBL/GenBank/DDBJ whole genome shotgun (WGS) entry which is preliminary data.</text>
</comment>
<feature type="transmembrane region" description="Helical" evidence="1">
    <location>
        <begin position="65"/>
        <end position="89"/>
    </location>
</feature>
<dbReference type="AlphaFoldDB" id="A0A226EV38"/>
<dbReference type="EMBL" id="LNIX01000001">
    <property type="protein sequence ID" value="OXA61399.1"/>
    <property type="molecule type" value="Genomic_DNA"/>
</dbReference>
<gene>
    <name evidence="2" type="ORF">Fcan01_00994</name>
</gene>
<evidence type="ECO:0000256" key="1">
    <source>
        <dbReference type="SAM" id="Phobius"/>
    </source>
</evidence>